<organism evidence="2 3">
    <name type="scientific">Ideonella dechloratans</name>
    <dbReference type="NCBI Taxonomy" id="36863"/>
    <lineage>
        <taxon>Bacteria</taxon>
        <taxon>Pseudomonadati</taxon>
        <taxon>Pseudomonadota</taxon>
        <taxon>Betaproteobacteria</taxon>
        <taxon>Burkholderiales</taxon>
        <taxon>Sphaerotilaceae</taxon>
        <taxon>Ideonella</taxon>
    </lineage>
</organism>
<proteinExistence type="predicted"/>
<dbReference type="EMBL" id="VZPB01000025">
    <property type="protein sequence ID" value="KAB0581376.1"/>
    <property type="molecule type" value="Genomic_DNA"/>
</dbReference>
<feature type="domain" description="TonB C-terminal" evidence="1">
    <location>
        <begin position="15"/>
        <end position="75"/>
    </location>
</feature>
<keyword evidence="3" id="KW-1185">Reference proteome</keyword>
<gene>
    <name evidence="2" type="ORF">F7Q92_11630</name>
</gene>
<sequence>MAVWPGRKPPLSPAPPRLPTAACRVEPTGKTTFHLVIDEDGHVLEAAVTTPSGPSHRQIDEAVLETLTTCQVRPLSPSTPTRTAPRPART</sequence>
<dbReference type="GO" id="GO:0055085">
    <property type="term" value="P:transmembrane transport"/>
    <property type="evidence" value="ECO:0007669"/>
    <property type="project" value="InterPro"/>
</dbReference>
<evidence type="ECO:0000313" key="3">
    <source>
        <dbReference type="Proteomes" id="UP000430120"/>
    </source>
</evidence>
<evidence type="ECO:0000259" key="1">
    <source>
        <dbReference type="Pfam" id="PF03544"/>
    </source>
</evidence>
<dbReference type="RefSeq" id="WP_151124313.1">
    <property type="nucleotide sequence ID" value="NZ_CP088082.1"/>
</dbReference>
<dbReference type="Proteomes" id="UP000430120">
    <property type="component" value="Unassembled WGS sequence"/>
</dbReference>
<dbReference type="InterPro" id="IPR037682">
    <property type="entry name" value="TonB_C"/>
</dbReference>
<reference evidence="2 3" key="1">
    <citation type="submission" date="2019-09" db="EMBL/GenBank/DDBJ databases">
        <title>Draft genome sequences of 48 bacterial type strains from the CCUG.</title>
        <authorList>
            <person name="Tunovic T."/>
            <person name="Pineiro-Iglesias B."/>
            <person name="Unosson C."/>
            <person name="Inganas E."/>
            <person name="Ohlen M."/>
            <person name="Cardew S."/>
            <person name="Jensie-Markopoulos S."/>
            <person name="Salva-Serra F."/>
            <person name="Jaen-Luchoro D."/>
            <person name="Karlsson R."/>
            <person name="Svensson-Stadler L."/>
            <person name="Chun J."/>
            <person name="Moore E."/>
        </authorList>
    </citation>
    <scope>NUCLEOTIDE SEQUENCE [LARGE SCALE GENOMIC DNA]</scope>
    <source>
        <strain evidence="2 3">CCUG 30977</strain>
    </source>
</reference>
<name>A0A643FEN2_IDEDE</name>
<dbReference type="Pfam" id="PF03544">
    <property type="entry name" value="TonB_C"/>
    <property type="match status" value="1"/>
</dbReference>
<protein>
    <recommendedName>
        <fullName evidence="1">TonB C-terminal domain-containing protein</fullName>
    </recommendedName>
</protein>
<comment type="caution">
    <text evidence="2">The sequence shown here is derived from an EMBL/GenBank/DDBJ whole genome shotgun (WGS) entry which is preliminary data.</text>
</comment>
<accession>A0A643FEN2</accession>
<evidence type="ECO:0000313" key="2">
    <source>
        <dbReference type="EMBL" id="KAB0581376.1"/>
    </source>
</evidence>
<dbReference type="SUPFAM" id="SSF74653">
    <property type="entry name" value="TolA/TonB C-terminal domain"/>
    <property type="match status" value="1"/>
</dbReference>
<dbReference type="Gene3D" id="3.30.1150.10">
    <property type="match status" value="1"/>
</dbReference>
<dbReference type="AlphaFoldDB" id="A0A643FEN2"/>